<evidence type="ECO:0000256" key="5">
    <source>
        <dbReference type="ARBA" id="ARBA00022741"/>
    </source>
</evidence>
<evidence type="ECO:0000256" key="8">
    <source>
        <dbReference type="ARBA" id="ARBA00023098"/>
    </source>
</evidence>
<dbReference type="OMA" id="NGNVICC"/>
<evidence type="ECO:0000256" key="11">
    <source>
        <dbReference type="SAM" id="MobiDB-lite"/>
    </source>
</evidence>
<gene>
    <name evidence="13" type="primary">AASDH</name>
</gene>
<evidence type="ECO:0000256" key="4">
    <source>
        <dbReference type="ARBA" id="ARBA00022598"/>
    </source>
</evidence>
<evidence type="ECO:0000256" key="9">
    <source>
        <dbReference type="ARBA" id="ARBA00068526"/>
    </source>
</evidence>
<dbReference type="PROSITE" id="PS00455">
    <property type="entry name" value="AMP_BINDING"/>
    <property type="match status" value="1"/>
</dbReference>
<dbReference type="Proteomes" id="UP000694545">
    <property type="component" value="Unplaced"/>
</dbReference>
<evidence type="ECO:0000256" key="7">
    <source>
        <dbReference type="ARBA" id="ARBA00022840"/>
    </source>
</evidence>
<keyword evidence="6" id="KW-0276">Fatty acid metabolism</keyword>
<dbReference type="Gene3D" id="2.130.10.10">
    <property type="entry name" value="YVTN repeat-like/Quinoprotein amine dehydrogenase"/>
    <property type="match status" value="2"/>
</dbReference>
<reference evidence="13" key="2">
    <citation type="submission" date="2025-09" db="UniProtKB">
        <authorList>
            <consortium name="Ensembl"/>
        </authorList>
    </citation>
    <scope>IDENTIFICATION</scope>
</reference>
<dbReference type="InterPro" id="IPR015943">
    <property type="entry name" value="WD40/YVTN_repeat-like_dom_sf"/>
</dbReference>
<dbReference type="Pfam" id="PF00501">
    <property type="entry name" value="AMP-binding"/>
    <property type="match status" value="1"/>
</dbReference>
<sequence length="1092" mass="121449">MTLQEMVQTAARLYAERRAVCFDECNNQTPVVYTYKTVINLATELTDFLREHCHLSENVEIGLYCHTGINLPSWIIGILQVPAAYSPIDPDVPPNLSAFFMKKCNFQYILVEKDKVDKFTAAHGYLFSCNSLEMQKVGLILFQQNNSNTNVNPLLQHVNEKNESFAMTNSWESHILDKDETKPSKELLDVRQKHSIAYVLHTSGTTGVPKIVRVPHKCIVPNILHLREIFKITPDDTVFMASPLTFDPSVVELFIALATGASLLIVPKMIKMMPQELSKVLFQHHRVSVLQATPTLLRRFGVQHIKSTVLSADTSLRILALGGEAFPGLDVLRSWRGKGNKTHIFNMYGITEVSCWATCYNVPEEFFSTDHRFDLLVPLGTPLSGTIVGVKAANGSAILEGEGQVFLGGEERVCFLDDEVTLPMGTVRETGDFVIVKDCEMFFLGRKDNQIKRHGKRLNLEYVQQIAEGCCQVETCAVIWYQEEKLIIFVVPKDIFKKRDLLKKLKECLPSYAVPDELLLIDSLPVTSHGKIDVSELSLIYNNHLNSRKRDSKLIKEEELWERLQSVWKSLLNLPDDSGNILKDSLFLHSGGDSLKSLQFLDEIEHMVGRTVPSLLEIILSNSIGEVYNHVLKTVFPKDDLKLSCSGAVKRKVSGGSSEEPSKKYGEPKSERSLAAEAAAVRFIAVSRGNRSLSIGEPLKKEDISESEILKSKCDKGKFSNANIMETESIKKSPGQETLGQTAEKLMLHIRWKSDLGKCVDASPLILISITEKVSAFVYIGSHSHVIQALDLHSGDVKWERKLADRIESSACASKCGNFIIVGSYNGVVYVLRSNNGEIHWSFATDDAVKSSAAVDPSTGLVFIGSHDQHVYALDIYKEECVWKLHTEGGAVFSSPQLHLLPHHLYIATLGGLLLAINPLMGNTVWKRGCGKPLFSSPHCNEDYVCVGCVDGNLYCFSHFGEKVWEFSSNGPIFSSPCISNLAKDTFFGSHDCFTYCCDMEGNLLWKFETTSAVYATPFVFHSHGKTLLAVVSTDGSIWILNSKSGLVEGTGKLPGEAFSSPVVWGTMIIVGCRNNYVYCLDVCLSETNKIV</sequence>
<dbReference type="PANTHER" id="PTHR44394">
    <property type="entry name" value="BETA-ALANINE-ACTIVATING ENZYME"/>
    <property type="match status" value="1"/>
</dbReference>
<dbReference type="InterPro" id="IPR042099">
    <property type="entry name" value="ANL_N_sf"/>
</dbReference>
<dbReference type="Gene3D" id="3.30.300.30">
    <property type="match status" value="1"/>
</dbReference>
<dbReference type="RefSeq" id="XP_044274090.1">
    <property type="nucleotide sequence ID" value="XM_044418155.1"/>
</dbReference>
<dbReference type="GO" id="GO:0006631">
    <property type="term" value="P:fatty acid metabolic process"/>
    <property type="evidence" value="ECO:0007669"/>
    <property type="project" value="UniProtKB-KW"/>
</dbReference>
<dbReference type="SUPFAM" id="SSF56801">
    <property type="entry name" value="Acetyl-CoA synthetase-like"/>
    <property type="match status" value="1"/>
</dbReference>
<dbReference type="KEGG" id="vko:123017065"/>
<dbReference type="InterPro" id="IPR002372">
    <property type="entry name" value="PQQ_rpt_dom"/>
</dbReference>
<feature type="domain" description="Carrier" evidence="12">
    <location>
        <begin position="558"/>
        <end position="635"/>
    </location>
</feature>
<keyword evidence="5" id="KW-0547">Nucleotide-binding</keyword>
<name>A0A8D2LY32_VARKO</name>
<dbReference type="InterPro" id="IPR009081">
    <property type="entry name" value="PP-bd_ACP"/>
</dbReference>
<dbReference type="GO" id="GO:0005524">
    <property type="term" value="F:ATP binding"/>
    <property type="evidence" value="ECO:0007669"/>
    <property type="project" value="UniProtKB-KW"/>
</dbReference>
<dbReference type="Ensembl" id="ENSVKKT00000028640.1">
    <property type="protein sequence ID" value="ENSVKKP00000027967.1"/>
    <property type="gene ID" value="ENSVKKG00000018129.1"/>
</dbReference>
<dbReference type="Pfam" id="PF13570">
    <property type="entry name" value="Beta-prop_ACSF4"/>
    <property type="match status" value="1"/>
</dbReference>
<dbReference type="PANTHER" id="PTHR44394:SF1">
    <property type="entry name" value="BETA-ALANINE-ACTIVATING ENZYME"/>
    <property type="match status" value="1"/>
</dbReference>
<dbReference type="RefSeq" id="XP_044274092.1">
    <property type="nucleotide sequence ID" value="XM_044418157.1"/>
</dbReference>
<keyword evidence="3" id="KW-0597">Phosphoprotein</keyword>
<dbReference type="InterPro" id="IPR000873">
    <property type="entry name" value="AMP-dep_synth/lig_dom"/>
</dbReference>
<evidence type="ECO:0000313" key="14">
    <source>
        <dbReference type="Proteomes" id="UP000694545"/>
    </source>
</evidence>
<dbReference type="SUPFAM" id="SSF50998">
    <property type="entry name" value="Quinoprotein alcohol dehydrogenase-like"/>
    <property type="match status" value="1"/>
</dbReference>
<dbReference type="GeneID" id="123017065"/>
<evidence type="ECO:0000259" key="12">
    <source>
        <dbReference type="PROSITE" id="PS50075"/>
    </source>
</evidence>
<dbReference type="CDD" id="cd17654">
    <property type="entry name" value="A_NRPS_acs4"/>
    <property type="match status" value="1"/>
</dbReference>
<feature type="region of interest" description="Disordered" evidence="11">
    <location>
        <begin position="651"/>
        <end position="671"/>
    </location>
</feature>
<dbReference type="Gene3D" id="3.40.50.12780">
    <property type="entry name" value="N-terminal domain of ligase-like"/>
    <property type="match status" value="1"/>
</dbReference>
<protein>
    <recommendedName>
        <fullName evidence="9">Beta-alanine-activating enzyme</fullName>
    </recommendedName>
    <alternativeName>
        <fullName evidence="10">Acyl-CoA synthetase family member 4</fullName>
    </alternativeName>
</protein>
<dbReference type="InterPro" id="IPR011047">
    <property type="entry name" value="Quinoprotein_ADH-like_sf"/>
</dbReference>
<keyword evidence="7" id="KW-0067">ATP-binding</keyword>
<evidence type="ECO:0000256" key="6">
    <source>
        <dbReference type="ARBA" id="ARBA00022832"/>
    </source>
</evidence>
<dbReference type="InterPro" id="IPR025110">
    <property type="entry name" value="AMP-bd_C"/>
</dbReference>
<feature type="compositionally biased region" description="Basic and acidic residues" evidence="11">
    <location>
        <begin position="660"/>
        <end position="671"/>
    </location>
</feature>
<dbReference type="GO" id="GO:0043041">
    <property type="term" value="P:amino acid activation for nonribosomal peptide biosynthetic process"/>
    <property type="evidence" value="ECO:0007669"/>
    <property type="project" value="TreeGrafter"/>
</dbReference>
<dbReference type="InterPro" id="IPR018391">
    <property type="entry name" value="PQQ_b-propeller_rpt"/>
</dbReference>
<dbReference type="InterPro" id="IPR045851">
    <property type="entry name" value="AMP-bd_C_sf"/>
</dbReference>
<dbReference type="CTD" id="132949"/>
<keyword evidence="4" id="KW-0436">Ligase</keyword>
<dbReference type="InterPro" id="IPR020845">
    <property type="entry name" value="AMP-binding_CS"/>
</dbReference>
<reference evidence="13" key="1">
    <citation type="submission" date="2025-08" db="UniProtKB">
        <authorList>
            <consortium name="Ensembl"/>
        </authorList>
    </citation>
    <scope>IDENTIFICATION</scope>
</reference>
<dbReference type="RefSeq" id="XP_044274091.1">
    <property type="nucleotide sequence ID" value="XM_044418156.1"/>
</dbReference>
<dbReference type="SMART" id="SM00564">
    <property type="entry name" value="PQQ"/>
    <property type="match status" value="6"/>
</dbReference>
<dbReference type="InterPro" id="IPR052091">
    <property type="entry name" value="Beta-ala_Activ/Resist"/>
</dbReference>
<dbReference type="FunFam" id="3.40.50.12780:FF:000027">
    <property type="entry name" value="AASDH isoform 4"/>
    <property type="match status" value="1"/>
</dbReference>
<evidence type="ECO:0000256" key="1">
    <source>
        <dbReference type="ARBA" id="ARBA00006432"/>
    </source>
</evidence>
<dbReference type="RefSeq" id="XP_044274089.1">
    <property type="nucleotide sequence ID" value="XM_044418154.1"/>
</dbReference>
<dbReference type="Pfam" id="PF13193">
    <property type="entry name" value="AMP-binding_C"/>
    <property type="match status" value="1"/>
</dbReference>
<organism evidence="13 14">
    <name type="scientific">Varanus komodoensis</name>
    <name type="common">Komodo dragon</name>
    <dbReference type="NCBI Taxonomy" id="61221"/>
    <lineage>
        <taxon>Eukaryota</taxon>
        <taxon>Metazoa</taxon>
        <taxon>Chordata</taxon>
        <taxon>Craniata</taxon>
        <taxon>Vertebrata</taxon>
        <taxon>Euteleostomi</taxon>
        <taxon>Lepidosauria</taxon>
        <taxon>Squamata</taxon>
        <taxon>Bifurcata</taxon>
        <taxon>Unidentata</taxon>
        <taxon>Episquamata</taxon>
        <taxon>Toxicofera</taxon>
        <taxon>Anguimorpha</taxon>
        <taxon>Paleoanguimorpha</taxon>
        <taxon>Varanoidea</taxon>
        <taxon>Varanidae</taxon>
        <taxon>Varanus</taxon>
    </lineage>
</organism>
<evidence type="ECO:0000256" key="2">
    <source>
        <dbReference type="ARBA" id="ARBA00022450"/>
    </source>
</evidence>
<evidence type="ECO:0000256" key="10">
    <source>
        <dbReference type="ARBA" id="ARBA00078906"/>
    </source>
</evidence>
<comment type="similarity">
    <text evidence="1">Belongs to the ATP-dependent AMP-binding enzyme family.</text>
</comment>
<evidence type="ECO:0000313" key="13">
    <source>
        <dbReference type="Ensembl" id="ENSVKKP00000027967.1"/>
    </source>
</evidence>
<keyword evidence="8" id="KW-0443">Lipid metabolism</keyword>
<dbReference type="AlphaFoldDB" id="A0A8D2LY32"/>
<dbReference type="InterPro" id="IPR048005">
    <property type="entry name" value="AASDH_AMP"/>
</dbReference>
<dbReference type="Pfam" id="PF00550">
    <property type="entry name" value="PP-binding"/>
    <property type="match status" value="1"/>
</dbReference>
<evidence type="ECO:0000256" key="3">
    <source>
        <dbReference type="ARBA" id="ARBA00022553"/>
    </source>
</evidence>
<dbReference type="OrthoDB" id="408177at2759"/>
<proteinExistence type="inferred from homology"/>
<dbReference type="PROSITE" id="PS50075">
    <property type="entry name" value="CARRIER"/>
    <property type="match status" value="1"/>
</dbReference>
<dbReference type="GO" id="GO:0016874">
    <property type="term" value="F:ligase activity"/>
    <property type="evidence" value="ECO:0007669"/>
    <property type="project" value="UniProtKB-KW"/>
</dbReference>
<keyword evidence="14" id="KW-1185">Reference proteome</keyword>
<accession>A0A8D2LY32</accession>
<keyword evidence="2" id="KW-0596">Phosphopantetheine</keyword>